<sequence>MSATPSLAQPSPQSNHLVTWAGFQSDRRGFPAGSETRGRALGPLGTMVTMSSVPLTAQAADGEQLRLLHVHAHPDDESSKGAATTAKYVAEGVRVVVATCTGGERGSVLNPKMDRPEVWEHIADVRKAEMTKAREILGVEQVPLGFIDSGLPEGEPLPPLPEGCFALYDPAVAAEPLVKLIRELRPHVLTTYDEQGGYPHPDHIQCHRVSMAALVQAADPQYRPDLGPIWSVPKVYYQMGFHRLRYAALDAAMHEMGMDSPYAEWLARWDDTNYEHRITTRIACAEYFEVRDDALRAHASQIDPDGMWFSVPLEVQARAWPTEDWQLVYSALPTVIPEDDLFAGLRPVAPDEPDPSALRVI</sequence>
<reference evidence="1" key="1">
    <citation type="submission" date="2019-08" db="EMBL/GenBank/DDBJ databases">
        <authorList>
            <person name="Kucharzyk K."/>
            <person name="Murdoch R.W."/>
            <person name="Higgins S."/>
            <person name="Loffler F."/>
        </authorList>
    </citation>
    <scope>NUCLEOTIDE SEQUENCE</scope>
</reference>
<evidence type="ECO:0000313" key="1">
    <source>
        <dbReference type="EMBL" id="MPM70113.1"/>
    </source>
</evidence>
<dbReference type="EMBL" id="VSSQ01023283">
    <property type="protein sequence ID" value="MPM70113.1"/>
    <property type="molecule type" value="Genomic_DNA"/>
</dbReference>
<dbReference type="HAMAP" id="MF_01482">
    <property type="entry name" value="Mca"/>
    <property type="match status" value="1"/>
</dbReference>
<protein>
    <submittedName>
        <fullName evidence="1">Mycothiol S-conjugate amidase</fullName>
        <ecNumber evidence="1">3.5.1.115</ecNumber>
    </submittedName>
</protein>
<dbReference type="GO" id="GO:0016811">
    <property type="term" value="F:hydrolase activity, acting on carbon-nitrogen (but not peptide) bonds, in linear amides"/>
    <property type="evidence" value="ECO:0007669"/>
    <property type="project" value="TreeGrafter"/>
</dbReference>
<dbReference type="AlphaFoldDB" id="A0A645C438"/>
<dbReference type="Gene3D" id="3.40.50.10320">
    <property type="entry name" value="LmbE-like"/>
    <property type="match status" value="1"/>
</dbReference>
<dbReference type="InterPro" id="IPR017811">
    <property type="entry name" value="Mca"/>
</dbReference>
<proteinExistence type="inferred from homology"/>
<keyword evidence="1" id="KW-0378">Hydrolase</keyword>
<dbReference type="PANTHER" id="PTHR12993:SF11">
    <property type="entry name" value="N-ACETYLGLUCOSAMINYL-PHOSPHATIDYLINOSITOL DE-N-ACETYLASE"/>
    <property type="match status" value="1"/>
</dbReference>
<accession>A0A645C438</accession>
<name>A0A645C438_9ZZZZ</name>
<dbReference type="NCBIfam" id="TIGR03446">
    <property type="entry name" value="mycothiol_Mca"/>
    <property type="match status" value="1"/>
</dbReference>
<dbReference type="EC" id="3.5.1.115" evidence="1"/>
<dbReference type="InterPro" id="IPR003737">
    <property type="entry name" value="GlcNAc_PI_deacetylase-related"/>
</dbReference>
<dbReference type="PANTHER" id="PTHR12993">
    <property type="entry name" value="N-ACETYLGLUCOSAMINYL-PHOSPHATIDYLINOSITOL DE-N-ACETYLASE-RELATED"/>
    <property type="match status" value="1"/>
</dbReference>
<dbReference type="SUPFAM" id="SSF102588">
    <property type="entry name" value="LmbE-like"/>
    <property type="match status" value="1"/>
</dbReference>
<dbReference type="InterPro" id="IPR024078">
    <property type="entry name" value="LmbE-like_dom_sf"/>
</dbReference>
<comment type="caution">
    <text evidence="1">The sequence shown here is derived from an EMBL/GenBank/DDBJ whole genome shotgun (WGS) entry which is preliminary data.</text>
</comment>
<dbReference type="Pfam" id="PF02585">
    <property type="entry name" value="PIG-L"/>
    <property type="match status" value="1"/>
</dbReference>
<gene>
    <name evidence="1" type="primary">mca_1</name>
    <name evidence="1" type="ORF">SDC9_117065</name>
</gene>
<organism evidence="1">
    <name type="scientific">bioreactor metagenome</name>
    <dbReference type="NCBI Taxonomy" id="1076179"/>
    <lineage>
        <taxon>unclassified sequences</taxon>
        <taxon>metagenomes</taxon>
        <taxon>ecological metagenomes</taxon>
    </lineage>
</organism>
<dbReference type="GO" id="GO:0010126">
    <property type="term" value="P:mycothiol metabolic process"/>
    <property type="evidence" value="ECO:0007669"/>
    <property type="project" value="InterPro"/>
</dbReference>